<accession>A0A0D3KKL0</accession>
<reference evidence="1" key="2">
    <citation type="submission" date="2024-10" db="UniProtKB">
        <authorList>
            <consortium name="EnsemblProtists"/>
        </authorList>
    </citation>
    <scope>IDENTIFICATION</scope>
</reference>
<name>A0A0D3KKL0_EMIH1</name>
<evidence type="ECO:0000313" key="2">
    <source>
        <dbReference type="Proteomes" id="UP000013827"/>
    </source>
</evidence>
<keyword evidence="2" id="KW-1185">Reference proteome</keyword>
<dbReference type="RefSeq" id="XP_005788724.1">
    <property type="nucleotide sequence ID" value="XM_005788667.1"/>
</dbReference>
<dbReference type="KEGG" id="ehx:EMIHUDRAFT_110338"/>
<sequence>MCKPASLKPALRPNIVHLSEIPPGYNLDLSKSSHFRVNFSVGQAAASALDPSHNEFFNLATDIVPLVYFSAEALRLATTADGGSGLDRGGGGAAPALSEAVRMCIFATVLQHATSLFSHTFTCCSPRASRTVWHVDYAGVLINFLWNGPVMAFIAARPLP</sequence>
<protein>
    <submittedName>
        <fullName evidence="1">Uncharacterized protein</fullName>
    </submittedName>
</protein>
<dbReference type="EnsemblProtists" id="EOD36295">
    <property type="protein sequence ID" value="EOD36295"/>
    <property type="gene ID" value="EMIHUDRAFT_110338"/>
</dbReference>
<proteinExistence type="predicted"/>
<dbReference type="GeneID" id="17281566"/>
<reference evidence="2" key="1">
    <citation type="journal article" date="2013" name="Nature">
        <title>Pan genome of the phytoplankton Emiliania underpins its global distribution.</title>
        <authorList>
            <person name="Read B.A."/>
            <person name="Kegel J."/>
            <person name="Klute M.J."/>
            <person name="Kuo A."/>
            <person name="Lefebvre S.C."/>
            <person name="Maumus F."/>
            <person name="Mayer C."/>
            <person name="Miller J."/>
            <person name="Monier A."/>
            <person name="Salamov A."/>
            <person name="Young J."/>
            <person name="Aguilar M."/>
            <person name="Claverie J.M."/>
            <person name="Frickenhaus S."/>
            <person name="Gonzalez K."/>
            <person name="Herman E.K."/>
            <person name="Lin Y.C."/>
            <person name="Napier J."/>
            <person name="Ogata H."/>
            <person name="Sarno A.F."/>
            <person name="Shmutz J."/>
            <person name="Schroeder D."/>
            <person name="de Vargas C."/>
            <person name="Verret F."/>
            <person name="von Dassow P."/>
            <person name="Valentin K."/>
            <person name="Van de Peer Y."/>
            <person name="Wheeler G."/>
            <person name="Dacks J.B."/>
            <person name="Delwiche C.F."/>
            <person name="Dyhrman S.T."/>
            <person name="Glockner G."/>
            <person name="John U."/>
            <person name="Richards T."/>
            <person name="Worden A.Z."/>
            <person name="Zhang X."/>
            <person name="Grigoriev I.V."/>
            <person name="Allen A.E."/>
            <person name="Bidle K."/>
            <person name="Borodovsky M."/>
            <person name="Bowler C."/>
            <person name="Brownlee C."/>
            <person name="Cock J.M."/>
            <person name="Elias M."/>
            <person name="Gladyshev V.N."/>
            <person name="Groth M."/>
            <person name="Guda C."/>
            <person name="Hadaegh A."/>
            <person name="Iglesias-Rodriguez M.D."/>
            <person name="Jenkins J."/>
            <person name="Jones B.M."/>
            <person name="Lawson T."/>
            <person name="Leese F."/>
            <person name="Lindquist E."/>
            <person name="Lobanov A."/>
            <person name="Lomsadze A."/>
            <person name="Malik S.B."/>
            <person name="Marsh M.E."/>
            <person name="Mackinder L."/>
            <person name="Mock T."/>
            <person name="Mueller-Roeber B."/>
            <person name="Pagarete A."/>
            <person name="Parker M."/>
            <person name="Probert I."/>
            <person name="Quesneville H."/>
            <person name="Raines C."/>
            <person name="Rensing S.A."/>
            <person name="Riano-Pachon D.M."/>
            <person name="Richier S."/>
            <person name="Rokitta S."/>
            <person name="Shiraiwa Y."/>
            <person name="Soanes D.M."/>
            <person name="van der Giezen M."/>
            <person name="Wahlund T.M."/>
            <person name="Williams B."/>
            <person name="Wilson W."/>
            <person name="Wolfe G."/>
            <person name="Wurch L.L."/>
        </authorList>
    </citation>
    <scope>NUCLEOTIDE SEQUENCE</scope>
</reference>
<dbReference type="PaxDb" id="2903-EOD36295"/>
<dbReference type="AlphaFoldDB" id="A0A0D3KKL0"/>
<evidence type="ECO:0000313" key="1">
    <source>
        <dbReference type="EnsemblProtists" id="EOD36295"/>
    </source>
</evidence>
<organism evidence="1 2">
    <name type="scientific">Emiliania huxleyi (strain CCMP1516)</name>
    <dbReference type="NCBI Taxonomy" id="280463"/>
    <lineage>
        <taxon>Eukaryota</taxon>
        <taxon>Haptista</taxon>
        <taxon>Haptophyta</taxon>
        <taxon>Prymnesiophyceae</taxon>
        <taxon>Isochrysidales</taxon>
        <taxon>Noelaerhabdaceae</taxon>
        <taxon>Emiliania</taxon>
    </lineage>
</organism>
<dbReference type="HOGENOM" id="CLU_1655470_0_0_1"/>
<dbReference type="Proteomes" id="UP000013827">
    <property type="component" value="Unassembled WGS sequence"/>
</dbReference>